<dbReference type="EMBL" id="KE525350">
    <property type="protein sequence ID" value="KFB50950.1"/>
    <property type="molecule type" value="Genomic_DNA"/>
</dbReference>
<dbReference type="VEuPathDB" id="VectorBase:ASIC018991"/>
<name>A0A084WL56_ANOSI</name>
<gene>
    <name evidence="1" type="ORF">ZHAS_00018991</name>
</gene>
<dbReference type="AlphaFoldDB" id="A0A084WL56"/>
<accession>A0A084WL56</accession>
<dbReference type="EMBL" id="ATLV01024184">
    <property type="status" value="NOT_ANNOTATED_CDS"/>
    <property type="molecule type" value="Genomic_DNA"/>
</dbReference>
<evidence type="ECO:0000313" key="2">
    <source>
        <dbReference type="EnsemblMetazoa" id="ASIC018991-PA"/>
    </source>
</evidence>
<reference evidence="2" key="2">
    <citation type="submission" date="2020-05" db="UniProtKB">
        <authorList>
            <consortium name="EnsemblMetazoa"/>
        </authorList>
    </citation>
    <scope>IDENTIFICATION</scope>
</reference>
<organism evidence="1">
    <name type="scientific">Anopheles sinensis</name>
    <name type="common">Mosquito</name>
    <dbReference type="NCBI Taxonomy" id="74873"/>
    <lineage>
        <taxon>Eukaryota</taxon>
        <taxon>Metazoa</taxon>
        <taxon>Ecdysozoa</taxon>
        <taxon>Arthropoda</taxon>
        <taxon>Hexapoda</taxon>
        <taxon>Insecta</taxon>
        <taxon>Pterygota</taxon>
        <taxon>Neoptera</taxon>
        <taxon>Endopterygota</taxon>
        <taxon>Diptera</taxon>
        <taxon>Nematocera</taxon>
        <taxon>Culicoidea</taxon>
        <taxon>Culicidae</taxon>
        <taxon>Anophelinae</taxon>
        <taxon>Anopheles</taxon>
    </lineage>
</organism>
<reference evidence="1 3" key="1">
    <citation type="journal article" date="2014" name="BMC Genomics">
        <title>Genome sequence of Anopheles sinensis provides insight into genetics basis of mosquito competence for malaria parasites.</title>
        <authorList>
            <person name="Zhou D."/>
            <person name="Zhang D."/>
            <person name="Ding G."/>
            <person name="Shi L."/>
            <person name="Hou Q."/>
            <person name="Ye Y."/>
            <person name="Xu Y."/>
            <person name="Zhou H."/>
            <person name="Xiong C."/>
            <person name="Li S."/>
            <person name="Yu J."/>
            <person name="Hong S."/>
            <person name="Yu X."/>
            <person name="Zou P."/>
            <person name="Chen C."/>
            <person name="Chang X."/>
            <person name="Wang W."/>
            <person name="Lv Y."/>
            <person name="Sun Y."/>
            <person name="Ma L."/>
            <person name="Shen B."/>
            <person name="Zhu C."/>
        </authorList>
    </citation>
    <scope>NUCLEOTIDE SEQUENCE [LARGE SCALE GENOMIC DNA]</scope>
</reference>
<evidence type="ECO:0000313" key="3">
    <source>
        <dbReference type="Proteomes" id="UP000030765"/>
    </source>
</evidence>
<sequence length="77" mass="8990">MTSKALLRDAHKDRKYHFLSKGEDTGERFRCKKAAYRDGPIANRSPFYTTVRHGAFVRACLLDAVRVREHVHAFFEH</sequence>
<dbReference type="Proteomes" id="UP000030765">
    <property type="component" value="Unassembled WGS sequence"/>
</dbReference>
<keyword evidence="3" id="KW-1185">Reference proteome</keyword>
<proteinExistence type="predicted"/>
<dbReference type="EnsemblMetazoa" id="ASIC018991-RA">
    <property type="protein sequence ID" value="ASIC018991-PA"/>
    <property type="gene ID" value="ASIC018991"/>
</dbReference>
<protein>
    <submittedName>
        <fullName evidence="1 2">Catalase</fullName>
    </submittedName>
</protein>
<evidence type="ECO:0000313" key="1">
    <source>
        <dbReference type="EMBL" id="KFB50950.1"/>
    </source>
</evidence>